<proteinExistence type="predicted"/>
<dbReference type="Gene3D" id="3.40.50.970">
    <property type="match status" value="1"/>
</dbReference>
<sequence length="167" mass="19450">MNTLSPNLRRAFADILLEHMKTNDKIYVVTGDFGYKMWDQIRDEFPDRFINVGAAEQLMMGVGVGLALEGKIPFVYTVTSFLLYRPFETIRNYINYEKIPVKLIGSGRDKDYFHDGFSHWAEEDKEIMKIFSNIKPFWPESSEDLPKIIEEILDNGAPSYVNLRRTK</sequence>
<dbReference type="InterPro" id="IPR029061">
    <property type="entry name" value="THDP-binding"/>
</dbReference>
<evidence type="ECO:0000313" key="3">
    <source>
        <dbReference type="Proteomes" id="UP000034235"/>
    </source>
</evidence>
<feature type="domain" description="Transketolase-like pyrimidine-binding" evidence="1">
    <location>
        <begin position="6"/>
        <end position="167"/>
    </location>
</feature>
<protein>
    <recommendedName>
        <fullName evidence="1">Transketolase-like pyrimidine-binding domain-containing protein</fullName>
    </recommendedName>
</protein>
<name>A0A0G0JVW4_9BACT</name>
<evidence type="ECO:0000313" key="2">
    <source>
        <dbReference type="EMBL" id="KKQ67255.1"/>
    </source>
</evidence>
<dbReference type="EMBL" id="LBUP01000001">
    <property type="protein sequence ID" value="KKQ67255.1"/>
    <property type="molecule type" value="Genomic_DNA"/>
</dbReference>
<dbReference type="CDD" id="cd07033">
    <property type="entry name" value="TPP_PYR_DXS_TK_like"/>
    <property type="match status" value="1"/>
</dbReference>
<comment type="caution">
    <text evidence="2">The sequence shown here is derived from an EMBL/GenBank/DDBJ whole genome shotgun (WGS) entry which is preliminary data.</text>
</comment>
<dbReference type="Proteomes" id="UP000034235">
    <property type="component" value="Unassembled WGS sequence"/>
</dbReference>
<dbReference type="AlphaFoldDB" id="A0A0G0JVW4"/>
<dbReference type="PANTHER" id="PTHR43825:SF1">
    <property type="entry name" value="TRANSKETOLASE-LIKE PYRIMIDINE-BINDING DOMAIN-CONTAINING PROTEIN"/>
    <property type="match status" value="1"/>
</dbReference>
<dbReference type="PANTHER" id="PTHR43825">
    <property type="entry name" value="PYRUVATE DEHYDROGENASE E1 COMPONENT"/>
    <property type="match status" value="1"/>
</dbReference>
<gene>
    <name evidence="2" type="ORF">US86_C0001G0182</name>
</gene>
<accession>A0A0G0JVW4</accession>
<dbReference type="InterPro" id="IPR051157">
    <property type="entry name" value="PDH/Transketolase"/>
</dbReference>
<organism evidence="2 3">
    <name type="scientific">Candidatus Daviesbacteria bacterium GW2011_GWA2_38_24</name>
    <dbReference type="NCBI Taxonomy" id="1618422"/>
    <lineage>
        <taxon>Bacteria</taxon>
        <taxon>Candidatus Daviesiibacteriota</taxon>
    </lineage>
</organism>
<dbReference type="SUPFAM" id="SSF52518">
    <property type="entry name" value="Thiamin diphosphate-binding fold (THDP-binding)"/>
    <property type="match status" value="1"/>
</dbReference>
<dbReference type="InterPro" id="IPR005475">
    <property type="entry name" value="Transketolase-like_Pyr-bd"/>
</dbReference>
<evidence type="ECO:0000259" key="1">
    <source>
        <dbReference type="SMART" id="SM00861"/>
    </source>
</evidence>
<dbReference type="SMART" id="SM00861">
    <property type="entry name" value="Transket_pyr"/>
    <property type="match status" value="1"/>
</dbReference>
<dbReference type="Pfam" id="PF02779">
    <property type="entry name" value="Transket_pyr"/>
    <property type="match status" value="1"/>
</dbReference>
<reference evidence="2 3" key="1">
    <citation type="journal article" date="2015" name="Nature">
        <title>rRNA introns, odd ribosomes, and small enigmatic genomes across a large radiation of phyla.</title>
        <authorList>
            <person name="Brown C.T."/>
            <person name="Hug L.A."/>
            <person name="Thomas B.C."/>
            <person name="Sharon I."/>
            <person name="Castelle C.J."/>
            <person name="Singh A."/>
            <person name="Wilkins M.J."/>
            <person name="Williams K.H."/>
            <person name="Banfield J.F."/>
        </authorList>
    </citation>
    <scope>NUCLEOTIDE SEQUENCE [LARGE SCALE GENOMIC DNA]</scope>
</reference>